<gene>
    <name evidence="1" type="ORF">DPMN_121199</name>
</gene>
<accession>A0A9D4GPP0</accession>
<dbReference type="Proteomes" id="UP000828390">
    <property type="component" value="Unassembled WGS sequence"/>
</dbReference>
<name>A0A9D4GPP0_DREPO</name>
<reference evidence="1" key="1">
    <citation type="journal article" date="2019" name="bioRxiv">
        <title>The Genome of the Zebra Mussel, Dreissena polymorpha: A Resource for Invasive Species Research.</title>
        <authorList>
            <person name="McCartney M.A."/>
            <person name="Auch B."/>
            <person name="Kono T."/>
            <person name="Mallez S."/>
            <person name="Zhang Y."/>
            <person name="Obille A."/>
            <person name="Becker A."/>
            <person name="Abrahante J.E."/>
            <person name="Garbe J."/>
            <person name="Badalamenti J.P."/>
            <person name="Herman A."/>
            <person name="Mangelson H."/>
            <person name="Liachko I."/>
            <person name="Sullivan S."/>
            <person name="Sone E.D."/>
            <person name="Koren S."/>
            <person name="Silverstein K.A.T."/>
            <person name="Beckman K.B."/>
            <person name="Gohl D.M."/>
        </authorList>
    </citation>
    <scope>NUCLEOTIDE SEQUENCE</scope>
    <source>
        <strain evidence="1">Duluth1</strain>
        <tissue evidence="1">Whole animal</tissue>
    </source>
</reference>
<sequence>MIVRDVFEIGEAFELFMRLALNCDRYDVGCAGFERLALSPLDSEAQSSSVVCNTGIRFAFVKGFNYPVYMAIRNSKGESKQPCFTTVLILRRHRLAVWCGRFRRSSFSKTS</sequence>
<reference evidence="1" key="2">
    <citation type="submission" date="2020-11" db="EMBL/GenBank/DDBJ databases">
        <authorList>
            <person name="McCartney M.A."/>
            <person name="Auch B."/>
            <person name="Kono T."/>
            <person name="Mallez S."/>
            <person name="Becker A."/>
            <person name="Gohl D.M."/>
            <person name="Silverstein K.A.T."/>
            <person name="Koren S."/>
            <person name="Bechman K.B."/>
            <person name="Herman A."/>
            <person name="Abrahante J.E."/>
            <person name="Garbe J."/>
        </authorList>
    </citation>
    <scope>NUCLEOTIDE SEQUENCE</scope>
    <source>
        <strain evidence="1">Duluth1</strain>
        <tissue evidence="1">Whole animal</tissue>
    </source>
</reference>
<proteinExistence type="predicted"/>
<dbReference type="EMBL" id="JAIWYP010000005">
    <property type="protein sequence ID" value="KAH3819463.1"/>
    <property type="molecule type" value="Genomic_DNA"/>
</dbReference>
<dbReference type="AlphaFoldDB" id="A0A9D4GPP0"/>
<comment type="caution">
    <text evidence="1">The sequence shown here is derived from an EMBL/GenBank/DDBJ whole genome shotgun (WGS) entry which is preliminary data.</text>
</comment>
<protein>
    <submittedName>
        <fullName evidence="1">Uncharacterized protein</fullName>
    </submittedName>
</protein>
<evidence type="ECO:0000313" key="2">
    <source>
        <dbReference type="Proteomes" id="UP000828390"/>
    </source>
</evidence>
<evidence type="ECO:0000313" key="1">
    <source>
        <dbReference type="EMBL" id="KAH3819463.1"/>
    </source>
</evidence>
<keyword evidence="2" id="KW-1185">Reference proteome</keyword>
<organism evidence="1 2">
    <name type="scientific">Dreissena polymorpha</name>
    <name type="common">Zebra mussel</name>
    <name type="synonym">Mytilus polymorpha</name>
    <dbReference type="NCBI Taxonomy" id="45954"/>
    <lineage>
        <taxon>Eukaryota</taxon>
        <taxon>Metazoa</taxon>
        <taxon>Spiralia</taxon>
        <taxon>Lophotrochozoa</taxon>
        <taxon>Mollusca</taxon>
        <taxon>Bivalvia</taxon>
        <taxon>Autobranchia</taxon>
        <taxon>Heteroconchia</taxon>
        <taxon>Euheterodonta</taxon>
        <taxon>Imparidentia</taxon>
        <taxon>Neoheterodontei</taxon>
        <taxon>Myida</taxon>
        <taxon>Dreissenoidea</taxon>
        <taxon>Dreissenidae</taxon>
        <taxon>Dreissena</taxon>
    </lineage>
</organism>